<feature type="compositionally biased region" description="Basic and acidic residues" evidence="8">
    <location>
        <begin position="407"/>
        <end position="418"/>
    </location>
</feature>
<sequence>MHANIRKDPCPLSPPSLCFTSDGGMAVRLVRTVASPRHRLHILHGDAVLGGGLLVVDAVLRAGEAVVVMGVVGNALVGAGRHELLLIGALSLGGARAVVGGAAAGTEQPEGARADTEHDCEPGCGEETGVDRTLDPVGLGRRSDGCDDDRGGDGCHDGGDDDGGGGKTGDEICKARSDSRTEAEQAQEELQAAGDGGDDVDHLSPSGDDSEGLESTPQLRRELERLAGQGRGGGFDGTGVQFRGGPVELGTGAVALPPRRGTITPHGHLVGICEGEIRSGDVGGRVYVGAEGGDGESGKGIVPLGEVDEVLERGRRDGEILGPDLEHVQVLVGNAGEHHNQDTNETGQGQAERHGHADKTTGTHIPLACVACPLQKCVDAPKPPGLRRATAPGPSSHVHFSFQQSESVDRAKRREGSRGFRRQQPGSAAPSAGVSVVSELHLEIPLRWLGAPVYAISPMMQMLNMNRQDLRSRQPKALGIRRIYTYDSPSYPAHLLSWQAIALPTNVDPADSHGLISDLGAREDLEETIENNGEKQRAPSSVCSAIVGAPQWVWIAPRGIAPRDGGGRSQGIDDADQRRRWRRRRIKLDTRRMLMVWRIISISSVNNSPGHRATTIDRWGTTNTVLQTAQPVTGRAQREPENTYKSTNRAKQPHRREPEPQPQPRIPKFESPAITPERPCWISTSPSQSRYTYTYSRPYTEMGNQSSKGSGASTPRGNHSSTSLDRGAENLSSYPSFSKADTKESIRSFRGLRSKIPGVKTDSPRNSISNMNPGDTPVERSDATSVKSARSSRPASKGTGDLDSSASASSPGADSEDATSPADGSEPPPSPIQSASVREGHHDVDAAQRSGEVDHVSDKPPSGQANPLAHLQRAGASILVRREGEINPIEPGAAKTAPAADEGSGGGAMAMDEMKDSDVDDYIKRLLDAGYAGKSTKGVVLRNAEISSICSRVREIFLQQPPLIELEAPVKIVGDIHGQYSDLIRMFEMCGFPPSSNFLFLGDYVDRGKHSLETILLLMCYKIKYPENFFLLRGNHECANVTRVYGFYDECKRRCNVKIWKTFVDTFNCLPIAAIVAGKIFCVHGGLSPALSHMDDIRHIARPTDVPDFGLLNDLLWSDPADQEKDWETSERGVSYSFGKKVIVDFLARHDFDLVCRAHMVVEDGYEFFEDRILVTVFSAPNYCGEFDNYGAVMSVSTELLCSFELLKPLDSSALKSQMKKSRNKRNSMLNSPPPSGFAPQSV</sequence>
<evidence type="ECO:0000256" key="4">
    <source>
        <dbReference type="ARBA" id="ARBA00022912"/>
    </source>
</evidence>
<feature type="compositionally biased region" description="Polar residues" evidence="8">
    <location>
        <begin position="764"/>
        <end position="773"/>
    </location>
</feature>
<dbReference type="InterPro" id="IPR004843">
    <property type="entry name" value="Calcineurin-like_PHP"/>
</dbReference>
<dbReference type="SUPFAM" id="SSF56300">
    <property type="entry name" value="Metallo-dependent phosphatases"/>
    <property type="match status" value="1"/>
</dbReference>
<feature type="domain" description="Serine/threonine specific protein phosphatases" evidence="9">
    <location>
        <begin position="1032"/>
        <end position="1037"/>
    </location>
</feature>
<dbReference type="PANTHER" id="PTHR11668:SF484">
    <property type="entry name" value="SERINE_THREONINE-PROTEIN PHOSPHATASE PP-Z1-RELATED"/>
    <property type="match status" value="1"/>
</dbReference>
<evidence type="ECO:0000256" key="8">
    <source>
        <dbReference type="SAM" id="MobiDB-lite"/>
    </source>
</evidence>
<keyword evidence="5" id="KW-0464">Manganese</keyword>
<dbReference type="PRINTS" id="PR00114">
    <property type="entry name" value="STPHPHTASE"/>
</dbReference>
<evidence type="ECO:0000259" key="9">
    <source>
        <dbReference type="PROSITE" id="PS00125"/>
    </source>
</evidence>
<gene>
    <name evidence="10" type="ORF">MBM_09269</name>
</gene>
<comment type="similarity">
    <text evidence="6">Belongs to the PPP phosphatase family. PP-Z subfamily.</text>
</comment>
<feature type="region of interest" description="Disordered" evidence="8">
    <location>
        <begin position="699"/>
        <end position="840"/>
    </location>
</feature>
<feature type="region of interest" description="Disordered" evidence="8">
    <location>
        <begin position="383"/>
        <end position="433"/>
    </location>
</feature>
<dbReference type="InterPro" id="IPR050341">
    <property type="entry name" value="PP1_catalytic_subunit"/>
</dbReference>
<evidence type="ECO:0000256" key="5">
    <source>
        <dbReference type="ARBA" id="ARBA00023211"/>
    </source>
</evidence>
<dbReference type="EC" id="3.1.3.16" evidence="7"/>
<reference evidence="10 11" key="1">
    <citation type="journal article" date="2012" name="BMC Genomics">
        <title>Sequencing the genome of Marssonina brunnea reveals fungus-poplar co-evolution.</title>
        <authorList>
            <person name="Zhu S."/>
            <person name="Cao Y.-Z."/>
            <person name="Jiang C."/>
            <person name="Tan B.-Y."/>
            <person name="Wang Z."/>
            <person name="Feng S."/>
            <person name="Zhang L."/>
            <person name="Su X.-H."/>
            <person name="Brejova B."/>
            <person name="Vinar T."/>
            <person name="Xu M."/>
            <person name="Wang M.-X."/>
            <person name="Zhang S.-G."/>
            <person name="Huang M.-R."/>
            <person name="Wu R."/>
            <person name="Zhou Y."/>
        </authorList>
    </citation>
    <scope>NUCLEOTIDE SEQUENCE [LARGE SCALE GENOMIC DNA]</scope>
    <source>
        <strain evidence="10 11">MB_m1</strain>
    </source>
</reference>
<feature type="compositionally biased region" description="Low complexity" evidence="8">
    <location>
        <begin position="801"/>
        <end position="813"/>
    </location>
</feature>
<feature type="region of interest" description="Disordered" evidence="8">
    <location>
        <begin position="1218"/>
        <end position="1243"/>
    </location>
</feature>
<name>K1W6S8_MARBU</name>
<feature type="region of interest" description="Disordered" evidence="8">
    <location>
        <begin position="337"/>
        <end position="359"/>
    </location>
</feature>
<dbReference type="Proteomes" id="UP000006753">
    <property type="component" value="Unassembled WGS sequence"/>
</dbReference>
<dbReference type="GO" id="GO:0004722">
    <property type="term" value="F:protein serine/threonine phosphatase activity"/>
    <property type="evidence" value="ECO:0007669"/>
    <property type="project" value="UniProtKB-EC"/>
</dbReference>
<keyword evidence="3 7" id="KW-0378">Hydrolase</keyword>
<dbReference type="GeneID" id="18765204"/>
<dbReference type="SMART" id="SM00156">
    <property type="entry name" value="PP2Ac"/>
    <property type="match status" value="1"/>
</dbReference>
<feature type="compositionally biased region" description="Polar residues" evidence="8">
    <location>
        <begin position="783"/>
        <end position="794"/>
    </location>
</feature>
<keyword evidence="11" id="KW-1185">Reference proteome</keyword>
<feature type="compositionally biased region" description="Basic and acidic residues" evidence="8">
    <location>
        <begin position="110"/>
        <end position="121"/>
    </location>
</feature>
<feature type="compositionally biased region" description="Basic and acidic residues" evidence="8">
    <location>
        <begin position="168"/>
        <end position="183"/>
    </location>
</feature>
<evidence type="ECO:0000256" key="2">
    <source>
        <dbReference type="ARBA" id="ARBA00022723"/>
    </source>
</evidence>
<evidence type="ECO:0000313" key="10">
    <source>
        <dbReference type="EMBL" id="EKD12700.1"/>
    </source>
</evidence>
<dbReference type="GO" id="GO:0005634">
    <property type="term" value="C:nucleus"/>
    <property type="evidence" value="ECO:0007669"/>
    <property type="project" value="TreeGrafter"/>
</dbReference>
<dbReference type="eggNOG" id="KOG0374">
    <property type="taxonomic scope" value="Eukaryota"/>
</dbReference>
<dbReference type="AlphaFoldDB" id="K1W6S8"/>
<proteinExistence type="inferred from homology"/>
<evidence type="ECO:0000313" key="11">
    <source>
        <dbReference type="Proteomes" id="UP000006753"/>
    </source>
</evidence>
<evidence type="ECO:0000256" key="3">
    <source>
        <dbReference type="ARBA" id="ARBA00022801"/>
    </source>
</evidence>
<evidence type="ECO:0000256" key="6">
    <source>
        <dbReference type="ARBA" id="ARBA00029458"/>
    </source>
</evidence>
<feature type="compositionally biased region" description="Polar residues" evidence="8">
    <location>
        <begin position="702"/>
        <end position="736"/>
    </location>
</feature>
<feature type="region of interest" description="Disordered" evidence="8">
    <location>
        <begin position="628"/>
        <end position="687"/>
    </location>
</feature>
<dbReference type="STRING" id="1072389.K1W6S8"/>
<dbReference type="Gene3D" id="3.60.21.10">
    <property type="match status" value="1"/>
</dbReference>
<dbReference type="InterPro" id="IPR031675">
    <property type="entry name" value="STPPase_N"/>
</dbReference>
<dbReference type="GO" id="GO:0046872">
    <property type="term" value="F:metal ion binding"/>
    <property type="evidence" value="ECO:0007669"/>
    <property type="project" value="UniProtKB-KW"/>
</dbReference>
<evidence type="ECO:0000256" key="1">
    <source>
        <dbReference type="ARBA" id="ARBA00001936"/>
    </source>
</evidence>
<dbReference type="FunFam" id="3.60.21.10:FF:000006">
    <property type="entry name" value="Serine/threonine-protein phosphatase"/>
    <property type="match status" value="1"/>
</dbReference>
<dbReference type="InterPro" id="IPR029052">
    <property type="entry name" value="Metallo-depent_PP-like"/>
</dbReference>
<organism evidence="10 11">
    <name type="scientific">Marssonina brunnea f. sp. multigermtubi (strain MB_m1)</name>
    <name type="common">Marssonina leaf spot fungus</name>
    <dbReference type="NCBI Taxonomy" id="1072389"/>
    <lineage>
        <taxon>Eukaryota</taxon>
        <taxon>Fungi</taxon>
        <taxon>Dikarya</taxon>
        <taxon>Ascomycota</taxon>
        <taxon>Pezizomycotina</taxon>
        <taxon>Leotiomycetes</taxon>
        <taxon>Helotiales</taxon>
        <taxon>Drepanopezizaceae</taxon>
        <taxon>Drepanopeziza</taxon>
    </lineage>
</organism>
<dbReference type="HOGENOM" id="CLU_266476_0_0_1"/>
<dbReference type="OrthoDB" id="1930084at2759"/>
<keyword evidence="2" id="KW-0479">Metal-binding</keyword>
<comment type="catalytic activity">
    <reaction evidence="7">
        <text>O-phospho-L-threonyl-[protein] + H2O = L-threonyl-[protein] + phosphate</text>
        <dbReference type="Rhea" id="RHEA:47004"/>
        <dbReference type="Rhea" id="RHEA-COMP:11060"/>
        <dbReference type="Rhea" id="RHEA-COMP:11605"/>
        <dbReference type="ChEBI" id="CHEBI:15377"/>
        <dbReference type="ChEBI" id="CHEBI:30013"/>
        <dbReference type="ChEBI" id="CHEBI:43474"/>
        <dbReference type="ChEBI" id="CHEBI:61977"/>
        <dbReference type="EC" id="3.1.3.16"/>
    </reaction>
</comment>
<dbReference type="PROSITE" id="PS00125">
    <property type="entry name" value="SER_THR_PHOSPHATASE"/>
    <property type="match status" value="1"/>
</dbReference>
<protein>
    <recommendedName>
        <fullName evidence="7">Serine/threonine-protein phosphatase</fullName>
        <ecNumber evidence="7">3.1.3.16</ecNumber>
    </recommendedName>
</protein>
<keyword evidence="4" id="KW-0904">Protein phosphatase</keyword>
<feature type="region of interest" description="Disordered" evidence="8">
    <location>
        <begin position="103"/>
        <end position="217"/>
    </location>
</feature>
<dbReference type="KEGG" id="mbe:MBM_09269"/>
<dbReference type="EMBL" id="JH921455">
    <property type="protein sequence ID" value="EKD12700.1"/>
    <property type="molecule type" value="Genomic_DNA"/>
</dbReference>
<dbReference type="PANTHER" id="PTHR11668">
    <property type="entry name" value="SERINE/THREONINE PROTEIN PHOSPHATASE"/>
    <property type="match status" value="1"/>
</dbReference>
<dbReference type="Pfam" id="PF00149">
    <property type="entry name" value="Metallophos"/>
    <property type="match status" value="1"/>
</dbReference>
<feature type="compositionally biased region" description="Basic and acidic residues" evidence="8">
    <location>
        <begin position="848"/>
        <end position="858"/>
    </location>
</feature>
<dbReference type="GO" id="GO:0005737">
    <property type="term" value="C:cytoplasm"/>
    <property type="evidence" value="ECO:0007669"/>
    <property type="project" value="TreeGrafter"/>
</dbReference>
<dbReference type="CDD" id="cd07414">
    <property type="entry name" value="MPP_PP1_PPKL"/>
    <property type="match status" value="1"/>
</dbReference>
<dbReference type="InParanoid" id="K1W6S8"/>
<dbReference type="Pfam" id="PF16891">
    <property type="entry name" value="STPPase_N"/>
    <property type="match status" value="1"/>
</dbReference>
<dbReference type="InterPro" id="IPR006186">
    <property type="entry name" value="Ser/Thr-sp_prot-phosphatase"/>
</dbReference>
<accession>K1W6S8</accession>
<feature type="region of interest" description="Disordered" evidence="8">
    <location>
        <begin position="848"/>
        <end position="867"/>
    </location>
</feature>
<feature type="compositionally biased region" description="Basic and acidic residues" evidence="8">
    <location>
        <begin position="141"/>
        <end position="158"/>
    </location>
</feature>
<evidence type="ECO:0000256" key="7">
    <source>
        <dbReference type="RuleBase" id="RU004273"/>
    </source>
</evidence>
<comment type="cofactor">
    <cofactor evidence="1">
        <name>Mn(2+)</name>
        <dbReference type="ChEBI" id="CHEBI:29035"/>
    </cofactor>
</comment>